<evidence type="ECO:0000313" key="2">
    <source>
        <dbReference type="Proteomes" id="UP000290289"/>
    </source>
</evidence>
<organism evidence="1 2">
    <name type="scientific">Malus domestica</name>
    <name type="common">Apple</name>
    <name type="synonym">Pyrus malus</name>
    <dbReference type="NCBI Taxonomy" id="3750"/>
    <lineage>
        <taxon>Eukaryota</taxon>
        <taxon>Viridiplantae</taxon>
        <taxon>Streptophyta</taxon>
        <taxon>Embryophyta</taxon>
        <taxon>Tracheophyta</taxon>
        <taxon>Spermatophyta</taxon>
        <taxon>Magnoliopsida</taxon>
        <taxon>eudicotyledons</taxon>
        <taxon>Gunneridae</taxon>
        <taxon>Pentapetalae</taxon>
        <taxon>rosids</taxon>
        <taxon>fabids</taxon>
        <taxon>Rosales</taxon>
        <taxon>Rosaceae</taxon>
        <taxon>Amygdaloideae</taxon>
        <taxon>Maleae</taxon>
        <taxon>Malus</taxon>
    </lineage>
</organism>
<dbReference type="Proteomes" id="UP000290289">
    <property type="component" value="Chromosome 7"/>
</dbReference>
<proteinExistence type="predicted"/>
<name>A0A498JLC5_MALDO</name>
<keyword evidence="2" id="KW-1185">Reference proteome</keyword>
<sequence length="90" mass="10204">MPLRHKYKRYIERKENLQEIRSKVTMTVFSTFLNCFMPSSQVSDEAVGSATASIKVPYSTVSKKSKSKSSSSEAPILVSYFPQNSYLSRL</sequence>
<dbReference type="AlphaFoldDB" id="A0A498JLC5"/>
<gene>
    <name evidence="1" type="ORF">DVH24_016188</name>
</gene>
<dbReference type="EMBL" id="RDQH01000333">
    <property type="protein sequence ID" value="RXH94121.1"/>
    <property type="molecule type" value="Genomic_DNA"/>
</dbReference>
<dbReference type="PANTHER" id="PTHR37748:SF1">
    <property type="entry name" value="PROTEIN, PUTATIVE-RELATED"/>
    <property type="match status" value="1"/>
</dbReference>
<accession>A0A498JLC5</accession>
<reference evidence="1 2" key="1">
    <citation type="submission" date="2018-10" db="EMBL/GenBank/DDBJ databases">
        <title>A high-quality apple genome assembly.</title>
        <authorList>
            <person name="Hu J."/>
        </authorList>
    </citation>
    <scope>NUCLEOTIDE SEQUENCE [LARGE SCALE GENOMIC DNA]</scope>
    <source>
        <strain evidence="2">cv. HFTH1</strain>
        <tissue evidence="1">Young leaf</tissue>
    </source>
</reference>
<dbReference type="PANTHER" id="PTHR37748">
    <property type="entry name" value="PROTEIN, PUTATIVE-RELATED"/>
    <property type="match status" value="1"/>
</dbReference>
<comment type="caution">
    <text evidence="1">The sequence shown here is derived from an EMBL/GenBank/DDBJ whole genome shotgun (WGS) entry which is preliminary data.</text>
</comment>
<protein>
    <submittedName>
        <fullName evidence="1">Uncharacterized protein</fullName>
    </submittedName>
</protein>
<evidence type="ECO:0000313" key="1">
    <source>
        <dbReference type="EMBL" id="RXH94121.1"/>
    </source>
</evidence>